<dbReference type="Proteomes" id="UP000221011">
    <property type="component" value="Chromosome"/>
</dbReference>
<accession>A0A291Q4W7</accession>
<sequence length="172" mass="18828">MSLAICSLKWDSALSGQQNVTYDSDGYHLVRFPYGAGEESYDPWTMHDPAKGGTGPSQFPDARSGLIWPSHEGWGLLSALVFWAADTDPTEYRARFVRDPLSVSTGYDSTATTDSAPTRGAQFRSYTWQMFVHPETPLGLKITARGVGDVRIATPLTLAEFKLAIHTEVGTP</sequence>
<dbReference type="AlphaFoldDB" id="A0A291Q4W7"/>
<dbReference type="RefSeq" id="WP_098241539.1">
    <property type="nucleotide sequence ID" value="NZ_CP022685.1"/>
</dbReference>
<reference evidence="1 2" key="1">
    <citation type="submission" date="2017-08" db="EMBL/GenBank/DDBJ databases">
        <title>Complete Genome Sequence of Streptomyces formicae KY5, the formicamycin producer.</title>
        <authorList>
            <person name="Holmes N.A."/>
            <person name="Devine R."/>
            <person name="Qin Z."/>
            <person name="Seipke R.F."/>
            <person name="Wilkinson B."/>
            <person name="Hutchings M.I."/>
        </authorList>
    </citation>
    <scope>NUCLEOTIDE SEQUENCE [LARGE SCALE GENOMIC DNA]</scope>
    <source>
        <strain evidence="1 2">KY5</strain>
    </source>
</reference>
<proteinExistence type="predicted"/>
<keyword evidence="2" id="KW-1185">Reference proteome</keyword>
<evidence type="ECO:0000313" key="2">
    <source>
        <dbReference type="Proteomes" id="UP000221011"/>
    </source>
</evidence>
<protein>
    <submittedName>
        <fullName evidence="1">Uncharacterized protein</fullName>
    </submittedName>
</protein>
<dbReference type="EMBL" id="CP022685">
    <property type="protein sequence ID" value="ATL26578.1"/>
    <property type="molecule type" value="Genomic_DNA"/>
</dbReference>
<gene>
    <name evidence="1" type="ORF">KY5_1560c</name>
</gene>
<evidence type="ECO:0000313" key="1">
    <source>
        <dbReference type="EMBL" id="ATL26578.1"/>
    </source>
</evidence>
<dbReference type="KEGG" id="sfk:KY5_1560c"/>
<name>A0A291Q4W7_9ACTN</name>
<organism evidence="1 2">
    <name type="scientific">Streptomyces formicae</name>
    <dbReference type="NCBI Taxonomy" id="1616117"/>
    <lineage>
        <taxon>Bacteria</taxon>
        <taxon>Bacillati</taxon>
        <taxon>Actinomycetota</taxon>
        <taxon>Actinomycetes</taxon>
        <taxon>Kitasatosporales</taxon>
        <taxon>Streptomycetaceae</taxon>
        <taxon>Streptomyces</taxon>
    </lineage>
</organism>